<keyword evidence="3" id="KW-1185">Reference proteome</keyword>
<dbReference type="Proteomes" id="UP000245768">
    <property type="component" value="Unassembled WGS sequence"/>
</dbReference>
<protein>
    <submittedName>
        <fullName evidence="2">Uncharacterized protein</fullName>
    </submittedName>
</protein>
<feature type="region of interest" description="Disordered" evidence="1">
    <location>
        <begin position="1"/>
        <end position="33"/>
    </location>
</feature>
<proteinExistence type="predicted"/>
<name>A0A316YRG0_9BASI</name>
<dbReference type="RefSeq" id="XP_025379338.1">
    <property type="nucleotide sequence ID" value="XM_025525742.1"/>
</dbReference>
<dbReference type="EMBL" id="KZ819635">
    <property type="protein sequence ID" value="PWN92140.1"/>
    <property type="molecule type" value="Genomic_DNA"/>
</dbReference>
<evidence type="ECO:0000313" key="3">
    <source>
        <dbReference type="Proteomes" id="UP000245768"/>
    </source>
</evidence>
<sequence length="177" mass="19940">MPLRGQDGPAQPATKKKAAPPPPPSPQAPLRLGEKPRSCIDAADEQCNAHTVGRRQRLCLVVPFFCVHVLPSATAARPANKIALFTHPFLLPLWIIASLRSAAPPQSPLLFNWERPRRLPRRRSESSYLRGRRQMGKRAGNDEALFYYSGERPIKTSSQFVALRWALFRMPSRRRLG</sequence>
<accession>A0A316YRG0</accession>
<reference evidence="2 3" key="1">
    <citation type="journal article" date="2018" name="Mol. Biol. Evol.">
        <title>Broad Genomic Sampling Reveals a Smut Pathogenic Ancestry of the Fungal Clade Ustilaginomycotina.</title>
        <authorList>
            <person name="Kijpornyongpan T."/>
            <person name="Mondo S.J."/>
            <person name="Barry K."/>
            <person name="Sandor L."/>
            <person name="Lee J."/>
            <person name="Lipzen A."/>
            <person name="Pangilinan J."/>
            <person name="LaButti K."/>
            <person name="Hainaut M."/>
            <person name="Henrissat B."/>
            <person name="Grigoriev I.V."/>
            <person name="Spatafora J.W."/>
            <person name="Aime M.C."/>
        </authorList>
    </citation>
    <scope>NUCLEOTIDE SEQUENCE [LARGE SCALE GENOMIC DNA]</scope>
    <source>
        <strain evidence="2 3">MCA 4198</strain>
    </source>
</reference>
<dbReference type="InParanoid" id="A0A316YRG0"/>
<dbReference type="AlphaFoldDB" id="A0A316YRG0"/>
<evidence type="ECO:0000256" key="1">
    <source>
        <dbReference type="SAM" id="MobiDB-lite"/>
    </source>
</evidence>
<gene>
    <name evidence="2" type="ORF">FA10DRAFT_85178</name>
</gene>
<dbReference type="GeneID" id="37047658"/>
<organism evidence="2 3">
    <name type="scientific">Acaromyces ingoldii</name>
    <dbReference type="NCBI Taxonomy" id="215250"/>
    <lineage>
        <taxon>Eukaryota</taxon>
        <taxon>Fungi</taxon>
        <taxon>Dikarya</taxon>
        <taxon>Basidiomycota</taxon>
        <taxon>Ustilaginomycotina</taxon>
        <taxon>Exobasidiomycetes</taxon>
        <taxon>Exobasidiales</taxon>
        <taxon>Cryptobasidiaceae</taxon>
        <taxon>Acaromyces</taxon>
    </lineage>
</organism>
<evidence type="ECO:0000313" key="2">
    <source>
        <dbReference type="EMBL" id="PWN92140.1"/>
    </source>
</evidence>